<gene>
    <name evidence="8" type="primary">LOC110802795</name>
</gene>
<dbReference type="PANTHER" id="PTHR47718">
    <property type="entry name" value="OS01G0519700 PROTEIN"/>
    <property type="match status" value="1"/>
</dbReference>
<feature type="domain" description="SWIM-type" evidence="6">
    <location>
        <begin position="319"/>
        <end position="372"/>
    </location>
</feature>
<evidence type="ECO:0000313" key="7">
    <source>
        <dbReference type="Proteomes" id="UP000813463"/>
    </source>
</evidence>
<dbReference type="PROSITE" id="PS50966">
    <property type="entry name" value="ZF_SWIM"/>
    <property type="match status" value="1"/>
</dbReference>
<evidence type="ECO:0000256" key="4">
    <source>
        <dbReference type="PROSITE-ProRule" id="PRU00325"/>
    </source>
</evidence>
<protein>
    <submittedName>
        <fullName evidence="8">Protein FAR1-RELATED SEQUENCE 5-like</fullName>
    </submittedName>
</protein>
<accession>A0ABM3QZ93</accession>
<feature type="region of interest" description="Disordered" evidence="5">
    <location>
        <begin position="463"/>
        <end position="542"/>
    </location>
</feature>
<evidence type="ECO:0000313" key="8">
    <source>
        <dbReference type="RefSeq" id="XP_056688663.1"/>
    </source>
</evidence>
<sequence>MYGEAGSLLKYFHLQTVENPSFQYSIQLDCEEQITNIFWADAKMLIDYALFGDVVAFDTTFGTNKEHRPLGVFVGFNHFRETMVFGAALLYDETIESFKWLFETFLATHCNKEPKTIFTDQDIAMGKAIVEVMPNVWHGLCTWHITENATKHLLCDGLEVLREFKACMYEYKEEAKFEEAFSALRGKVTKGTWLDSIYAVKEKWAECYMTNVFSLGMRSTQLSESFNKDLKDYLKCTMDIMRFFKQFERVLGLKRQNETNNEFDSKEKLPRIKMRRTPLLRQVGQIYTSNIFEAFQDEYEWSTAAIIKPPVEGQLTNEYRVVISNPENDNSIDKEYQVFGDPLIETVSCSCKMFERLRLLCAHALKVLDTMNIKLIPMKYILKRWTREAKAETVQDTSGRTILEDPRLDATRRYKALCQKFVKVASSASNFVESSSLLEKGLNNLSVEVDKLLLNLIRERDEGPLSSEGTASEQQGATQPYVPNNVTLKPKEGKKGGKRRKSWTENFHDKYSQGSADQRKSRKKKMPNHSNTENIQPQQGEDQRVVPQHILALGNNYQNLQVPNNNFTQLLLGEYNRSQDRSYFDSWTGISFPSQDVNVQHFTQELHSRTNLSDMSNVNWQGM</sequence>
<dbReference type="Proteomes" id="UP000813463">
    <property type="component" value="Chromosome 6"/>
</dbReference>
<keyword evidence="2 4" id="KW-0863">Zinc-finger</keyword>
<evidence type="ECO:0000256" key="3">
    <source>
        <dbReference type="ARBA" id="ARBA00022833"/>
    </source>
</evidence>
<evidence type="ECO:0000256" key="2">
    <source>
        <dbReference type="ARBA" id="ARBA00022771"/>
    </source>
</evidence>
<proteinExistence type="predicted"/>
<dbReference type="PANTHER" id="PTHR47718:SF2">
    <property type="entry name" value="PROTEIN FAR1-RELATED SEQUENCE 5-LIKE"/>
    <property type="match status" value="1"/>
</dbReference>
<organism evidence="7 8">
    <name type="scientific">Spinacia oleracea</name>
    <name type="common">Spinach</name>
    <dbReference type="NCBI Taxonomy" id="3562"/>
    <lineage>
        <taxon>Eukaryota</taxon>
        <taxon>Viridiplantae</taxon>
        <taxon>Streptophyta</taxon>
        <taxon>Embryophyta</taxon>
        <taxon>Tracheophyta</taxon>
        <taxon>Spermatophyta</taxon>
        <taxon>Magnoliopsida</taxon>
        <taxon>eudicotyledons</taxon>
        <taxon>Gunneridae</taxon>
        <taxon>Pentapetalae</taxon>
        <taxon>Caryophyllales</taxon>
        <taxon>Chenopodiaceae</taxon>
        <taxon>Chenopodioideae</taxon>
        <taxon>Anserineae</taxon>
        <taxon>Spinacia</taxon>
    </lineage>
</organism>
<dbReference type="InterPro" id="IPR007527">
    <property type="entry name" value="Znf_SWIM"/>
</dbReference>
<dbReference type="RefSeq" id="XP_056688663.1">
    <property type="nucleotide sequence ID" value="XM_056832685.1"/>
</dbReference>
<evidence type="ECO:0000256" key="5">
    <source>
        <dbReference type="SAM" id="MobiDB-lite"/>
    </source>
</evidence>
<dbReference type="SMART" id="SM00575">
    <property type="entry name" value="ZnF_PMZ"/>
    <property type="match status" value="1"/>
</dbReference>
<feature type="compositionally biased region" description="Polar residues" evidence="5">
    <location>
        <begin position="467"/>
        <end position="487"/>
    </location>
</feature>
<keyword evidence="1" id="KW-0479">Metal-binding</keyword>
<reference evidence="8" key="2">
    <citation type="submission" date="2025-08" db="UniProtKB">
        <authorList>
            <consortium name="RefSeq"/>
        </authorList>
    </citation>
    <scope>IDENTIFICATION</scope>
    <source>
        <tissue evidence="8">Leaf</tissue>
    </source>
</reference>
<dbReference type="Pfam" id="PF04434">
    <property type="entry name" value="SWIM"/>
    <property type="match status" value="1"/>
</dbReference>
<dbReference type="InterPro" id="IPR018289">
    <property type="entry name" value="MULE_transposase_dom"/>
</dbReference>
<keyword evidence="3" id="KW-0862">Zinc</keyword>
<dbReference type="GeneID" id="110802795"/>
<dbReference type="InterPro" id="IPR006564">
    <property type="entry name" value="Znf_PMZ"/>
</dbReference>
<feature type="compositionally biased region" description="Polar residues" evidence="5">
    <location>
        <begin position="528"/>
        <end position="540"/>
    </location>
</feature>
<keyword evidence="7" id="KW-1185">Reference proteome</keyword>
<reference evidence="7" key="1">
    <citation type="journal article" date="2021" name="Nat. Commun.">
        <title>Genomic analyses provide insights into spinach domestication and the genetic basis of agronomic traits.</title>
        <authorList>
            <person name="Cai X."/>
            <person name="Sun X."/>
            <person name="Xu C."/>
            <person name="Sun H."/>
            <person name="Wang X."/>
            <person name="Ge C."/>
            <person name="Zhang Z."/>
            <person name="Wang Q."/>
            <person name="Fei Z."/>
            <person name="Jiao C."/>
            <person name="Wang Q."/>
        </authorList>
    </citation>
    <scope>NUCLEOTIDE SEQUENCE [LARGE SCALE GENOMIC DNA]</scope>
    <source>
        <strain evidence="7">cv. Varoflay</strain>
    </source>
</reference>
<evidence type="ECO:0000259" key="6">
    <source>
        <dbReference type="PROSITE" id="PS50966"/>
    </source>
</evidence>
<evidence type="ECO:0000256" key="1">
    <source>
        <dbReference type="ARBA" id="ARBA00022723"/>
    </source>
</evidence>
<dbReference type="Pfam" id="PF10551">
    <property type="entry name" value="MULE"/>
    <property type="match status" value="1"/>
</dbReference>
<name>A0ABM3QZ93_SPIOL</name>
<feature type="compositionally biased region" description="Basic and acidic residues" evidence="5">
    <location>
        <begin position="502"/>
        <end position="511"/>
    </location>
</feature>